<dbReference type="AlphaFoldDB" id="A0A133XLC2"/>
<proteinExistence type="predicted"/>
<sequence length="83" mass="9255">MSAIRLKLVECRAILGGERDPFRVVWDEQATTSDRRVLLAMAGEPAQSAGRLAGRAWCDLRADLRGRVLSALKRFSGWAEKLK</sequence>
<reference evidence="1 2" key="1">
    <citation type="submission" date="2015-12" db="EMBL/GenBank/DDBJ databases">
        <title>Nitrous oxide reduction kinetics distinguish bacteria harboring typical versus atypical NosZ.</title>
        <authorList>
            <person name="Yoon S."/>
            <person name="Nissen S."/>
            <person name="Park D."/>
            <person name="Sanford R.A."/>
            <person name="Loeffler F.E."/>
        </authorList>
    </citation>
    <scope>NUCLEOTIDE SEQUENCE [LARGE SCALE GENOMIC DNA]</scope>
    <source>
        <strain evidence="1 2">ATCC BAA-841</strain>
    </source>
</reference>
<dbReference type="EMBL" id="LODL01000010">
    <property type="protein sequence ID" value="KXB31743.1"/>
    <property type="molecule type" value="Genomic_DNA"/>
</dbReference>
<evidence type="ECO:0000313" key="1">
    <source>
        <dbReference type="EMBL" id="KXB31743.1"/>
    </source>
</evidence>
<keyword evidence="2" id="KW-1185">Reference proteome</keyword>
<organism evidence="1 2">
    <name type="scientific">Dechloromonas denitrificans</name>
    <dbReference type="NCBI Taxonomy" id="281362"/>
    <lineage>
        <taxon>Bacteria</taxon>
        <taxon>Pseudomonadati</taxon>
        <taxon>Pseudomonadota</taxon>
        <taxon>Betaproteobacteria</taxon>
        <taxon>Rhodocyclales</taxon>
        <taxon>Azonexaceae</taxon>
        <taxon>Dechloromonas</taxon>
    </lineage>
</organism>
<evidence type="ECO:0000313" key="2">
    <source>
        <dbReference type="Proteomes" id="UP000070186"/>
    </source>
</evidence>
<dbReference type="STRING" id="281362.AT959_05155"/>
<protein>
    <submittedName>
        <fullName evidence="1">Uncharacterized protein</fullName>
    </submittedName>
</protein>
<comment type="caution">
    <text evidence="1">The sequence shown here is derived from an EMBL/GenBank/DDBJ whole genome shotgun (WGS) entry which is preliminary data.</text>
</comment>
<dbReference type="RefSeq" id="WP_066881284.1">
    <property type="nucleotide sequence ID" value="NZ_LODL01000010.1"/>
</dbReference>
<name>A0A133XLC2_9RHOO</name>
<accession>A0A133XLC2</accession>
<dbReference type="Proteomes" id="UP000070186">
    <property type="component" value="Unassembled WGS sequence"/>
</dbReference>
<gene>
    <name evidence="1" type="ORF">AT959_05155</name>
</gene>